<feature type="non-terminal residue" evidence="1">
    <location>
        <position position="1"/>
    </location>
</feature>
<reference evidence="1" key="1">
    <citation type="submission" date="2021-06" db="EMBL/GenBank/DDBJ databases">
        <authorList>
            <person name="Kallberg Y."/>
            <person name="Tangrot J."/>
            <person name="Rosling A."/>
        </authorList>
    </citation>
    <scope>NUCLEOTIDE SEQUENCE</scope>
    <source>
        <strain evidence="1">28 12/20/2015</strain>
    </source>
</reference>
<dbReference type="Proteomes" id="UP000789366">
    <property type="component" value="Unassembled WGS sequence"/>
</dbReference>
<accession>A0ACA9RDI7</accession>
<sequence>CLYVGVENSAENKKNVFHCYKIFADLGYEDRKIQVGHCYQNGIETEKNYRKALDYYKGTNKKDSNTYIEE</sequence>
<keyword evidence="2" id="KW-1185">Reference proteome</keyword>
<proteinExistence type="predicted"/>
<protein>
    <submittedName>
        <fullName evidence="1">10338_t:CDS:1</fullName>
    </submittedName>
</protein>
<evidence type="ECO:0000313" key="2">
    <source>
        <dbReference type="Proteomes" id="UP000789366"/>
    </source>
</evidence>
<feature type="non-terminal residue" evidence="1">
    <location>
        <position position="70"/>
    </location>
</feature>
<dbReference type="EMBL" id="CAJVPW010066262">
    <property type="protein sequence ID" value="CAG8787973.1"/>
    <property type="molecule type" value="Genomic_DNA"/>
</dbReference>
<comment type="caution">
    <text evidence="1">The sequence shown here is derived from an EMBL/GenBank/DDBJ whole genome shotgun (WGS) entry which is preliminary data.</text>
</comment>
<name>A0ACA9RDI7_9GLOM</name>
<organism evidence="1 2">
    <name type="scientific">Cetraspora pellucida</name>
    <dbReference type="NCBI Taxonomy" id="1433469"/>
    <lineage>
        <taxon>Eukaryota</taxon>
        <taxon>Fungi</taxon>
        <taxon>Fungi incertae sedis</taxon>
        <taxon>Mucoromycota</taxon>
        <taxon>Glomeromycotina</taxon>
        <taxon>Glomeromycetes</taxon>
        <taxon>Diversisporales</taxon>
        <taxon>Gigasporaceae</taxon>
        <taxon>Cetraspora</taxon>
    </lineage>
</organism>
<gene>
    <name evidence="1" type="ORF">SPELUC_LOCUS16974</name>
</gene>
<evidence type="ECO:0000313" key="1">
    <source>
        <dbReference type="EMBL" id="CAG8787973.1"/>
    </source>
</evidence>